<evidence type="ECO:0000313" key="1">
    <source>
        <dbReference type="EMBL" id="KKK51358.1"/>
    </source>
</evidence>
<comment type="caution">
    <text evidence="1">The sequence shown here is derived from an EMBL/GenBank/DDBJ whole genome shotgun (WGS) entry which is preliminary data.</text>
</comment>
<proteinExistence type="predicted"/>
<reference evidence="1" key="1">
    <citation type="journal article" date="2015" name="Nature">
        <title>Complex archaea that bridge the gap between prokaryotes and eukaryotes.</title>
        <authorList>
            <person name="Spang A."/>
            <person name="Saw J.H."/>
            <person name="Jorgensen S.L."/>
            <person name="Zaremba-Niedzwiedzka K."/>
            <person name="Martijn J."/>
            <person name="Lind A.E."/>
            <person name="van Eijk R."/>
            <person name="Schleper C."/>
            <person name="Guy L."/>
            <person name="Ettema T.J."/>
        </authorList>
    </citation>
    <scope>NUCLEOTIDE SEQUENCE</scope>
</reference>
<protein>
    <submittedName>
        <fullName evidence="1">Uncharacterized protein</fullName>
    </submittedName>
</protein>
<dbReference type="EMBL" id="LAZR01067548">
    <property type="protein sequence ID" value="KKK51358.1"/>
    <property type="molecule type" value="Genomic_DNA"/>
</dbReference>
<sequence>MNEQSLRRAVEDYSKCGMLNGVHQKVLVDLANLVLSIKGVGKKEIKDFLKSGCIASRCQEWSPIGYRGTDSFEQDTADDAYFIHDKFTAWIAKKLMKIEEDMPHITQAIRKLFTGESQ</sequence>
<name>A0A0F8W471_9ZZZZ</name>
<gene>
    <name evidence="1" type="ORF">LCGC14_3115750</name>
</gene>
<dbReference type="AlphaFoldDB" id="A0A0F8W471"/>
<organism evidence="1">
    <name type="scientific">marine sediment metagenome</name>
    <dbReference type="NCBI Taxonomy" id="412755"/>
    <lineage>
        <taxon>unclassified sequences</taxon>
        <taxon>metagenomes</taxon>
        <taxon>ecological metagenomes</taxon>
    </lineage>
</organism>
<accession>A0A0F8W471</accession>